<keyword evidence="3" id="KW-0853">WD repeat</keyword>
<evidence type="ECO:0000313" key="5">
    <source>
        <dbReference type="EMBL" id="KAG9392304.1"/>
    </source>
</evidence>
<evidence type="ECO:0000256" key="1">
    <source>
        <dbReference type="ARBA" id="ARBA00004496"/>
    </source>
</evidence>
<dbReference type="Proteomes" id="UP000717585">
    <property type="component" value="Unassembled WGS sequence"/>
</dbReference>
<keyword evidence="2" id="KW-0963">Cytoplasm</keyword>
<dbReference type="OrthoDB" id="366230at2759"/>
<protein>
    <submittedName>
        <fullName evidence="5">WD domain G-beta repeat</fullName>
    </submittedName>
</protein>
<dbReference type="PANTHER" id="PTHR12442:SF5">
    <property type="entry name" value="DYNEIN AXONEMAL INTERMEDIATE CHAIN 3"/>
    <property type="match status" value="1"/>
</dbReference>
<dbReference type="GO" id="GO:0036159">
    <property type="term" value="P:inner dynein arm assembly"/>
    <property type="evidence" value="ECO:0007669"/>
    <property type="project" value="TreeGrafter"/>
</dbReference>
<evidence type="ECO:0000256" key="4">
    <source>
        <dbReference type="ARBA" id="ARBA00022737"/>
    </source>
</evidence>
<organism evidence="5 6">
    <name type="scientific">Carpediemonas membranifera</name>
    <dbReference type="NCBI Taxonomy" id="201153"/>
    <lineage>
        <taxon>Eukaryota</taxon>
        <taxon>Metamonada</taxon>
        <taxon>Carpediemonas-like organisms</taxon>
        <taxon>Carpediemonas</taxon>
    </lineage>
</organism>
<dbReference type="AlphaFoldDB" id="A0A8J6DYI6"/>
<dbReference type="GO" id="GO:0045503">
    <property type="term" value="F:dynein light chain binding"/>
    <property type="evidence" value="ECO:0007669"/>
    <property type="project" value="TreeGrafter"/>
</dbReference>
<dbReference type="EMBL" id="JAHDYR010000038">
    <property type="protein sequence ID" value="KAG9392304.1"/>
    <property type="molecule type" value="Genomic_DNA"/>
</dbReference>
<dbReference type="InterPro" id="IPR036322">
    <property type="entry name" value="WD40_repeat_dom_sf"/>
</dbReference>
<dbReference type="PANTHER" id="PTHR12442">
    <property type="entry name" value="DYNEIN INTERMEDIATE CHAIN"/>
    <property type="match status" value="1"/>
</dbReference>
<dbReference type="GO" id="GO:0045504">
    <property type="term" value="F:dynein heavy chain binding"/>
    <property type="evidence" value="ECO:0007669"/>
    <property type="project" value="TreeGrafter"/>
</dbReference>
<keyword evidence="6" id="KW-1185">Reference proteome</keyword>
<name>A0A8J6DYI6_9EUKA</name>
<reference evidence="5" key="1">
    <citation type="submission" date="2021-05" db="EMBL/GenBank/DDBJ databases">
        <title>A free-living protist that lacks canonical eukaryotic 1 DNA replication and segregation systems.</title>
        <authorList>
            <person name="Salas-Leiva D.E."/>
            <person name="Tromer E.C."/>
            <person name="Curtis B.A."/>
            <person name="Jerlstrom-Hultqvist J."/>
            <person name="Kolisko M."/>
            <person name="Yi Z."/>
            <person name="Salas-Leiva J.S."/>
            <person name="Gallot-Lavallee L."/>
            <person name="Kops G.J.P.L."/>
            <person name="Archibald J.M."/>
            <person name="Simpson A.G.B."/>
            <person name="Roger A.J."/>
        </authorList>
    </citation>
    <scope>NUCLEOTIDE SEQUENCE</scope>
    <source>
        <strain evidence="5">BICM</strain>
    </source>
</reference>
<dbReference type="Pfam" id="PF00400">
    <property type="entry name" value="WD40"/>
    <property type="match status" value="2"/>
</dbReference>
<dbReference type="Gene3D" id="2.130.10.10">
    <property type="entry name" value="YVTN repeat-like/Quinoprotein amine dehydrogenase"/>
    <property type="match status" value="1"/>
</dbReference>
<comment type="subcellular location">
    <subcellularLocation>
        <location evidence="1">Cytoplasm</location>
    </subcellularLocation>
</comment>
<evidence type="ECO:0000256" key="3">
    <source>
        <dbReference type="ARBA" id="ARBA00022574"/>
    </source>
</evidence>
<dbReference type="SUPFAM" id="SSF50978">
    <property type="entry name" value="WD40 repeat-like"/>
    <property type="match status" value="1"/>
</dbReference>
<gene>
    <name evidence="5" type="ORF">J8273_5293</name>
</gene>
<dbReference type="InterPro" id="IPR050687">
    <property type="entry name" value="Dynein_IC"/>
</dbReference>
<dbReference type="SMART" id="SM00320">
    <property type="entry name" value="WD40"/>
    <property type="match status" value="4"/>
</dbReference>
<accession>A0A8J6DYI6</accession>
<dbReference type="GO" id="GO:0060294">
    <property type="term" value="P:cilium movement involved in cell motility"/>
    <property type="evidence" value="ECO:0007669"/>
    <property type="project" value="TreeGrafter"/>
</dbReference>
<dbReference type="InterPro" id="IPR001680">
    <property type="entry name" value="WD40_rpt"/>
</dbReference>
<sequence length="602" mass="65607">MLTIPSSAFQISCGMGTTIMMSRANEPKIFAAREAEADNFLHEFRSFRDARFSILASQQDASTQMSNGTEESFSQTNWVPSVNDCTQYQLPEFSQQDLESRLNDPALFQFISHASDQVESALFQNERDVWGPFLTRDEDDDFELGGGSHTGLEEKQSFSHLAISKGKMLSCARWMPGHKDGAVAVSCSDAVPFNVRAGSTIPEDAHVLIWSFKDPIKPLAILVAPNNVETLEFSPNGTHLAGGLSSGQICIWSAEEAIATTTADIPIEPLRMSSPFAIAYTPFGHVGQVTALTWLSNTTFVSVADDGTMCTWDVAKEVDGMLVPTAQTALMEGEAKFFPTAVATTRIAHQFDLPEGFADAEEFVHSRRWAELEHGHRRNKSKADPEAEPPACTNILVAGFDGVISPLPTAVIAGPQLRLPRPFNAHEAEAPILSVQPAPLVRSLLLTCTPVSFSIWDSGVPFPVYTSPPMPGMLTGAIWSESRPAVVIVSRVDGVVDLWDLLDRTHEPYISSPVAMSAITALSYAVKVRCPDATGRGTHLRDIIAAGDDKGALHALEVPKILSQYSTAAHTSTQGRQKHELSVLVHHVVKEVEKTVYVKQWQ</sequence>
<proteinExistence type="predicted"/>
<comment type="caution">
    <text evidence="5">The sequence shown here is derived from an EMBL/GenBank/DDBJ whole genome shotgun (WGS) entry which is preliminary data.</text>
</comment>
<dbReference type="InterPro" id="IPR015943">
    <property type="entry name" value="WD40/YVTN_repeat-like_dom_sf"/>
</dbReference>
<evidence type="ECO:0000313" key="6">
    <source>
        <dbReference type="Proteomes" id="UP000717585"/>
    </source>
</evidence>
<dbReference type="GO" id="GO:0036156">
    <property type="term" value="C:inner dynein arm"/>
    <property type="evidence" value="ECO:0007669"/>
    <property type="project" value="TreeGrafter"/>
</dbReference>
<evidence type="ECO:0000256" key="2">
    <source>
        <dbReference type="ARBA" id="ARBA00022490"/>
    </source>
</evidence>
<keyword evidence="4" id="KW-0677">Repeat</keyword>